<organism evidence="1 2">
    <name type="scientific">Waddlia chondrophila (strain ATCC VR-1470 / WSU 86-1044)</name>
    <dbReference type="NCBI Taxonomy" id="716544"/>
    <lineage>
        <taxon>Bacteria</taxon>
        <taxon>Pseudomonadati</taxon>
        <taxon>Chlamydiota</taxon>
        <taxon>Chlamydiia</taxon>
        <taxon>Parachlamydiales</taxon>
        <taxon>Waddliaceae</taxon>
        <taxon>Waddlia</taxon>
    </lineage>
</organism>
<reference evidence="1 2" key="1">
    <citation type="journal article" date="2010" name="PLoS ONE">
        <title>The Waddlia genome: a window into chlamydial biology.</title>
        <authorList>
            <person name="Bertelli C."/>
            <person name="Collyn F."/>
            <person name="Croxatto A."/>
            <person name="Ruckert C."/>
            <person name="Polkinghorne A."/>
            <person name="Kebbi-Beghdadi C."/>
            <person name="Goesmann A."/>
            <person name="Vaughan L."/>
            <person name="Greub G."/>
        </authorList>
    </citation>
    <scope>NUCLEOTIDE SEQUENCE [LARGE SCALE GENOMIC DNA]</scope>
    <source>
        <strain evidence="2">ATCC VR-1470 / WSU 86-1044</strain>
    </source>
</reference>
<accession>D6YVZ4</accession>
<evidence type="ECO:0000313" key="2">
    <source>
        <dbReference type="Proteomes" id="UP000001505"/>
    </source>
</evidence>
<name>D6YVZ4_WADCW</name>
<sequence length="172" mass="19373">MVPLLHLFLFFIPDRRHMSTTLIAIRHAKPLSEGFADERLRPLHKEGISTQEMIVQRLAEKGYMPEKIFSSPILRAVQTAAIIAKHFSLEVEEEEALGYNFNQSILLANLLQANQGKTLVFVGHAPHLAEFVNDLTGYPALMHGLSKSEAAILRFDQEIELGKAIFLDNLKL</sequence>
<dbReference type="STRING" id="716544.wcw_0944"/>
<gene>
    <name evidence="1" type="ordered locus">wcw_0944</name>
</gene>
<dbReference type="KEGG" id="wch:wcw_0944"/>
<protein>
    <recommendedName>
        <fullName evidence="3">Phosphohistidine phosphatase</fullName>
    </recommendedName>
</protein>
<dbReference type="EMBL" id="CP001928">
    <property type="protein sequence ID" value="ADI38306.1"/>
    <property type="molecule type" value="Genomic_DNA"/>
</dbReference>
<dbReference type="eggNOG" id="COG2062">
    <property type="taxonomic scope" value="Bacteria"/>
</dbReference>
<dbReference type="CDD" id="cd07067">
    <property type="entry name" value="HP_PGM_like"/>
    <property type="match status" value="1"/>
</dbReference>
<dbReference type="Gene3D" id="3.40.50.1240">
    <property type="entry name" value="Phosphoglycerate mutase-like"/>
    <property type="match status" value="1"/>
</dbReference>
<evidence type="ECO:0008006" key="3">
    <source>
        <dbReference type="Google" id="ProtNLM"/>
    </source>
</evidence>
<dbReference type="OrthoDB" id="3296006at2"/>
<keyword evidence="2" id="KW-1185">Reference proteome</keyword>
<dbReference type="Proteomes" id="UP000001505">
    <property type="component" value="Chromosome"/>
</dbReference>
<dbReference type="SUPFAM" id="SSF53254">
    <property type="entry name" value="Phosphoglycerate mutase-like"/>
    <property type="match status" value="1"/>
</dbReference>
<dbReference type="InterPro" id="IPR029033">
    <property type="entry name" value="His_PPase_superfam"/>
</dbReference>
<dbReference type="Pfam" id="PF00300">
    <property type="entry name" value="His_Phos_1"/>
    <property type="match status" value="1"/>
</dbReference>
<dbReference type="AlphaFoldDB" id="D6YVZ4"/>
<dbReference type="InterPro" id="IPR013078">
    <property type="entry name" value="His_Pase_superF_clade-1"/>
</dbReference>
<dbReference type="HOGENOM" id="CLU_084603_3_3_0"/>
<evidence type="ECO:0000313" key="1">
    <source>
        <dbReference type="EMBL" id="ADI38306.1"/>
    </source>
</evidence>
<proteinExistence type="predicted"/>